<dbReference type="OrthoDB" id="9773332at2"/>
<evidence type="ECO:0000313" key="1">
    <source>
        <dbReference type="EMBL" id="ABW67383.1"/>
    </source>
</evidence>
<evidence type="ECO:0000313" key="2">
    <source>
        <dbReference type="Proteomes" id="UP000008561"/>
    </source>
</evidence>
<dbReference type="NCBIfam" id="TIGR02757">
    <property type="entry name" value="TIGR02757 family protein"/>
    <property type="match status" value="1"/>
</dbReference>
<accession>A8ZZY3</accession>
<dbReference type="eggNOG" id="COG0177">
    <property type="taxonomic scope" value="Bacteria"/>
</dbReference>
<proteinExistence type="predicted"/>
<sequence length="267" mass="29709">MSLPDLKRKKLLARLYRRYNRRSYVSPDPLECLYRFDEVKDRELAALIAACLAYGRVAQIVKSVSAVLNVMGPSPHDFICSGTPARFEKEFAGFRHRFADEVHLGALLAGMRQVLLAYGSLNACFVEGLRKKDPTVIPALSAFVDRLNADAGGIGHLLADPRKGSACKRLNLFLRWMVRKDSVDPGGWAGIPRAKLVVPLDTHMHAIGLALGLTRRQQADCVTAVEMTQGFACFSPRDPVKYDFALTRFGIRQEMKVDDLIRMADCA</sequence>
<organism evidence="1 2">
    <name type="scientific">Desulfosudis oleivorans (strain DSM 6200 / JCM 39069 / Hxd3)</name>
    <name type="common">Desulfococcus oleovorans</name>
    <dbReference type="NCBI Taxonomy" id="96561"/>
    <lineage>
        <taxon>Bacteria</taxon>
        <taxon>Pseudomonadati</taxon>
        <taxon>Thermodesulfobacteriota</taxon>
        <taxon>Desulfobacteria</taxon>
        <taxon>Desulfobacterales</taxon>
        <taxon>Desulfosudaceae</taxon>
        <taxon>Desulfosudis</taxon>
    </lineage>
</organism>
<dbReference type="InterPro" id="IPR014127">
    <property type="entry name" value="CHP02757"/>
</dbReference>
<evidence type="ECO:0008006" key="3">
    <source>
        <dbReference type="Google" id="ProtNLM"/>
    </source>
</evidence>
<dbReference type="AlphaFoldDB" id="A8ZZY3"/>
<dbReference type="RefSeq" id="WP_012174999.1">
    <property type="nucleotide sequence ID" value="NC_009943.1"/>
</dbReference>
<protein>
    <recommendedName>
        <fullName evidence="3">TIGR02757 family protein</fullName>
    </recommendedName>
</protein>
<dbReference type="EMBL" id="CP000859">
    <property type="protein sequence ID" value="ABW67383.1"/>
    <property type="molecule type" value="Genomic_DNA"/>
</dbReference>
<reference evidence="1 2" key="1">
    <citation type="submission" date="2007-10" db="EMBL/GenBank/DDBJ databases">
        <title>Complete sequence of Desulfococcus oleovorans Hxd3.</title>
        <authorList>
            <consortium name="US DOE Joint Genome Institute"/>
            <person name="Copeland A."/>
            <person name="Lucas S."/>
            <person name="Lapidus A."/>
            <person name="Barry K."/>
            <person name="Glavina del Rio T."/>
            <person name="Dalin E."/>
            <person name="Tice H."/>
            <person name="Pitluck S."/>
            <person name="Kiss H."/>
            <person name="Brettin T."/>
            <person name="Bruce D."/>
            <person name="Detter J.C."/>
            <person name="Han C."/>
            <person name="Schmutz J."/>
            <person name="Larimer F."/>
            <person name="Land M."/>
            <person name="Hauser L."/>
            <person name="Kyrpides N."/>
            <person name="Kim E."/>
            <person name="Wawrik B."/>
            <person name="Richardson P."/>
        </authorList>
    </citation>
    <scope>NUCLEOTIDE SEQUENCE [LARGE SCALE GENOMIC DNA]</scope>
    <source>
        <strain evidence="2">DSM 6200 / JCM 39069 / Hxd3</strain>
    </source>
</reference>
<dbReference type="HOGENOM" id="CLU_064298_0_0_7"/>
<dbReference type="Pfam" id="PF09674">
    <property type="entry name" value="DUF2400"/>
    <property type="match status" value="1"/>
</dbReference>
<name>A8ZZY3_DESOH</name>
<dbReference type="STRING" id="96561.Dole_1579"/>
<dbReference type="KEGG" id="dol:Dole_1579"/>
<dbReference type="Proteomes" id="UP000008561">
    <property type="component" value="Chromosome"/>
</dbReference>
<keyword evidence="2" id="KW-1185">Reference proteome</keyword>
<gene>
    <name evidence="1" type="ordered locus">Dole_1579</name>
</gene>